<evidence type="ECO:0000313" key="6">
    <source>
        <dbReference type="Proteomes" id="UP001432322"/>
    </source>
</evidence>
<dbReference type="SUPFAM" id="SSF90123">
    <property type="entry name" value="ABC transporter transmembrane region"/>
    <property type="match status" value="1"/>
</dbReference>
<feature type="non-terminal residue" evidence="5">
    <location>
        <position position="1"/>
    </location>
</feature>
<keyword evidence="3" id="KW-0472">Membrane</keyword>
<comment type="caution">
    <text evidence="5">The sequence shown here is derived from an EMBL/GenBank/DDBJ whole genome shotgun (WGS) entry which is preliminary data.</text>
</comment>
<feature type="domain" description="ABC transmembrane type-1" evidence="4">
    <location>
        <begin position="1"/>
        <end position="70"/>
    </location>
</feature>
<reference evidence="5" key="1">
    <citation type="submission" date="2023-10" db="EMBL/GenBank/DDBJ databases">
        <title>Genome assembly of Pristionchus species.</title>
        <authorList>
            <person name="Yoshida K."/>
            <person name="Sommer R.J."/>
        </authorList>
    </citation>
    <scope>NUCLEOTIDE SEQUENCE</scope>
    <source>
        <strain evidence="5">RS5133</strain>
    </source>
</reference>
<dbReference type="GO" id="GO:0016020">
    <property type="term" value="C:membrane"/>
    <property type="evidence" value="ECO:0007669"/>
    <property type="project" value="InterPro"/>
</dbReference>
<dbReference type="GO" id="GO:0005524">
    <property type="term" value="F:ATP binding"/>
    <property type="evidence" value="ECO:0007669"/>
    <property type="project" value="InterPro"/>
</dbReference>
<evidence type="ECO:0000256" key="1">
    <source>
        <dbReference type="ARBA" id="ARBA00022692"/>
    </source>
</evidence>
<keyword evidence="6" id="KW-1185">Reference proteome</keyword>
<dbReference type="EMBL" id="BTSY01000002">
    <property type="protein sequence ID" value="GMT16649.1"/>
    <property type="molecule type" value="Genomic_DNA"/>
</dbReference>
<accession>A0AAV5VDX4</accession>
<dbReference type="GO" id="GO:0140359">
    <property type="term" value="F:ABC-type transporter activity"/>
    <property type="evidence" value="ECO:0007669"/>
    <property type="project" value="InterPro"/>
</dbReference>
<evidence type="ECO:0000256" key="3">
    <source>
        <dbReference type="ARBA" id="ARBA00023136"/>
    </source>
</evidence>
<dbReference type="PROSITE" id="PS50929">
    <property type="entry name" value="ABC_TM1F"/>
    <property type="match status" value="1"/>
</dbReference>
<dbReference type="Gene3D" id="1.20.1560.10">
    <property type="entry name" value="ABC transporter type 1, transmembrane domain"/>
    <property type="match status" value="1"/>
</dbReference>
<dbReference type="Pfam" id="PF00664">
    <property type="entry name" value="ABC_membrane"/>
    <property type="match status" value="1"/>
</dbReference>
<feature type="non-terminal residue" evidence="5">
    <location>
        <position position="71"/>
    </location>
</feature>
<protein>
    <recommendedName>
        <fullName evidence="4">ABC transmembrane type-1 domain-containing protein</fullName>
    </recommendedName>
</protein>
<dbReference type="Proteomes" id="UP001432322">
    <property type="component" value="Unassembled WGS sequence"/>
</dbReference>
<dbReference type="InterPro" id="IPR036640">
    <property type="entry name" value="ABC1_TM_sf"/>
</dbReference>
<sequence length="71" mass="7778">TFIAGYAENWLHMWASERIAQRIRSALIASVLARDALNEDAASMGELSNRLSSNIDRIKDGIGGNVGTFVR</sequence>
<keyword evidence="2" id="KW-1133">Transmembrane helix</keyword>
<organism evidence="5 6">
    <name type="scientific">Pristionchus fissidentatus</name>
    <dbReference type="NCBI Taxonomy" id="1538716"/>
    <lineage>
        <taxon>Eukaryota</taxon>
        <taxon>Metazoa</taxon>
        <taxon>Ecdysozoa</taxon>
        <taxon>Nematoda</taxon>
        <taxon>Chromadorea</taxon>
        <taxon>Rhabditida</taxon>
        <taxon>Rhabditina</taxon>
        <taxon>Diplogasteromorpha</taxon>
        <taxon>Diplogasteroidea</taxon>
        <taxon>Neodiplogasteridae</taxon>
        <taxon>Pristionchus</taxon>
    </lineage>
</organism>
<gene>
    <name evidence="5" type="ORF">PFISCL1PPCAC_7946</name>
</gene>
<dbReference type="InterPro" id="IPR011527">
    <property type="entry name" value="ABC1_TM_dom"/>
</dbReference>
<dbReference type="AlphaFoldDB" id="A0AAV5VDX4"/>
<name>A0AAV5VDX4_9BILA</name>
<evidence type="ECO:0000313" key="5">
    <source>
        <dbReference type="EMBL" id="GMT16649.1"/>
    </source>
</evidence>
<evidence type="ECO:0000256" key="2">
    <source>
        <dbReference type="ARBA" id="ARBA00022989"/>
    </source>
</evidence>
<proteinExistence type="predicted"/>
<evidence type="ECO:0000259" key="4">
    <source>
        <dbReference type="PROSITE" id="PS50929"/>
    </source>
</evidence>
<keyword evidence="1" id="KW-0812">Transmembrane</keyword>